<dbReference type="PANTHER" id="PTHR43087:SF1">
    <property type="entry name" value="LAO_AO TRANSPORT SYSTEM ATPASE"/>
    <property type="match status" value="1"/>
</dbReference>
<evidence type="ECO:0000256" key="3">
    <source>
        <dbReference type="ARBA" id="ARBA00022801"/>
    </source>
</evidence>
<evidence type="ECO:0000256" key="2">
    <source>
        <dbReference type="ARBA" id="ARBA00022741"/>
    </source>
</evidence>
<dbReference type="AlphaFoldDB" id="A0A2Z2MC65"/>
<organism evidence="7 8">
    <name type="scientific">Thermococcus gorgonarius</name>
    <dbReference type="NCBI Taxonomy" id="71997"/>
    <lineage>
        <taxon>Archaea</taxon>
        <taxon>Methanobacteriati</taxon>
        <taxon>Methanobacteriota</taxon>
        <taxon>Thermococci</taxon>
        <taxon>Thermococcales</taxon>
        <taxon>Thermococcaceae</taxon>
        <taxon>Thermococcus</taxon>
    </lineage>
</organism>
<dbReference type="RefSeq" id="WP_088884494.1">
    <property type="nucleotide sequence ID" value="NZ_CP014855.1"/>
</dbReference>
<dbReference type="GO" id="GO:0003924">
    <property type="term" value="F:GTPase activity"/>
    <property type="evidence" value="ECO:0007669"/>
    <property type="project" value="InterPro"/>
</dbReference>
<protein>
    <submittedName>
        <fullName evidence="7">GTPase</fullName>
    </submittedName>
</protein>
<dbReference type="NCBIfam" id="TIGR00750">
    <property type="entry name" value="lao"/>
    <property type="match status" value="1"/>
</dbReference>
<dbReference type="SUPFAM" id="SSF52540">
    <property type="entry name" value="P-loop containing nucleoside triphosphate hydrolases"/>
    <property type="match status" value="1"/>
</dbReference>
<evidence type="ECO:0000256" key="1">
    <source>
        <dbReference type="ARBA" id="ARBA00009625"/>
    </source>
</evidence>
<keyword evidence="5" id="KW-0143">Chaperone</keyword>
<gene>
    <name evidence="7" type="ORF">A3K92_00940</name>
</gene>
<dbReference type="InterPro" id="IPR005129">
    <property type="entry name" value="GTPase_ArgK"/>
</dbReference>
<proteinExistence type="inferred from homology"/>
<keyword evidence="2" id="KW-0547">Nucleotide-binding</keyword>
<evidence type="ECO:0000313" key="8">
    <source>
        <dbReference type="Proteomes" id="UP000250134"/>
    </source>
</evidence>
<reference evidence="7 8" key="1">
    <citation type="submission" date="2016-03" db="EMBL/GenBank/DDBJ databases">
        <title>Complete genome sequence of Thermococcus gorgonarius.</title>
        <authorList>
            <person name="Oger P.M."/>
        </authorList>
    </citation>
    <scope>NUCLEOTIDE SEQUENCE [LARGE SCALE GENOMIC DNA]</scope>
    <source>
        <strain evidence="7 8">W-12</strain>
    </source>
</reference>
<dbReference type="CDD" id="cd03114">
    <property type="entry name" value="MMAA-like"/>
    <property type="match status" value="1"/>
</dbReference>
<name>A0A2Z2MC65_THEGO</name>
<comment type="similarity">
    <text evidence="1">Belongs to the SIMIBI class G3E GTPase family. ArgK/MeaB subfamily.</text>
</comment>
<dbReference type="PANTHER" id="PTHR43087">
    <property type="entry name" value="LYSINE/ARGININE/ORNITHINE TRANSPORT SYSTEM KINASE"/>
    <property type="match status" value="1"/>
</dbReference>
<dbReference type="EMBL" id="CP014855">
    <property type="protein sequence ID" value="ASJ00151.1"/>
    <property type="molecule type" value="Genomic_DNA"/>
</dbReference>
<keyword evidence="3" id="KW-0378">Hydrolase</keyword>
<evidence type="ECO:0000256" key="4">
    <source>
        <dbReference type="ARBA" id="ARBA00023134"/>
    </source>
</evidence>
<dbReference type="OrthoDB" id="21324at2157"/>
<accession>A0A2Z2MC65</accession>
<evidence type="ECO:0000313" key="7">
    <source>
        <dbReference type="EMBL" id="ASJ00151.1"/>
    </source>
</evidence>
<dbReference type="GeneID" id="33331070"/>
<evidence type="ECO:0000256" key="5">
    <source>
        <dbReference type="ARBA" id="ARBA00023186"/>
    </source>
</evidence>
<dbReference type="InterPro" id="IPR003593">
    <property type="entry name" value="AAA+_ATPase"/>
</dbReference>
<dbReference type="GO" id="GO:0005525">
    <property type="term" value="F:GTP binding"/>
    <property type="evidence" value="ECO:0007669"/>
    <property type="project" value="UniProtKB-KW"/>
</dbReference>
<dbReference type="SMART" id="SM00382">
    <property type="entry name" value="AAA"/>
    <property type="match status" value="1"/>
</dbReference>
<dbReference type="Pfam" id="PF03308">
    <property type="entry name" value="MeaB"/>
    <property type="match status" value="1"/>
</dbReference>
<dbReference type="Gene3D" id="3.40.50.300">
    <property type="entry name" value="P-loop containing nucleotide triphosphate hydrolases"/>
    <property type="match status" value="1"/>
</dbReference>
<keyword evidence="8" id="KW-1185">Reference proteome</keyword>
<sequence>MTEGLNGLIELALKGDKKAIARLITLVENDEEKAREIVKKIYSYTGKAYVVGITGPPGSGKSTLLDKLIKLARDDGHKVGVIAVDPTSPFTGGALLGDRLRMQRHSTDRGVFIRSMATRGALGGLAKATNDAIKVLDAAGYDLIFVETVGVGQIEVDIVKTADTVVLVTVPGLGDEVQAIKAGLMEVADIFTINKADREGVEMVYLELKMALEFEKDKWKELGWEPPIVETTAFTLRGVRPLWEAIKKHREYMESSGRLRERRAFRAREEVKTIIASSIARKVEERLAEGEAKELIDEVVERKLDPYSASQIVMEKLKEDLWR</sequence>
<keyword evidence="4" id="KW-0342">GTP-binding</keyword>
<evidence type="ECO:0000259" key="6">
    <source>
        <dbReference type="SMART" id="SM00382"/>
    </source>
</evidence>
<dbReference type="KEGG" id="tgg:A3K92_00940"/>
<dbReference type="InterPro" id="IPR027417">
    <property type="entry name" value="P-loop_NTPase"/>
</dbReference>
<dbReference type="InterPro" id="IPR052040">
    <property type="entry name" value="GTPase/Isobutyryl-CoA_mutase"/>
</dbReference>
<dbReference type="Proteomes" id="UP000250134">
    <property type="component" value="Chromosome"/>
</dbReference>
<feature type="domain" description="AAA+ ATPase" evidence="6">
    <location>
        <begin position="47"/>
        <end position="191"/>
    </location>
</feature>